<evidence type="ECO:0000256" key="2">
    <source>
        <dbReference type="SAM" id="SignalP"/>
    </source>
</evidence>
<protein>
    <submittedName>
        <fullName evidence="3">Uncharacterized protein</fullName>
    </submittedName>
</protein>
<dbReference type="AlphaFoldDB" id="A0A9Q7EBS9"/>
<feature type="chain" id="PRO_5040360179" evidence="2">
    <location>
        <begin position="29"/>
        <end position="422"/>
    </location>
</feature>
<name>A0A9Q7EBS9_MYROD</name>
<evidence type="ECO:0000313" key="4">
    <source>
        <dbReference type="Proteomes" id="UP000596202"/>
    </source>
</evidence>
<sequence>MKQKQKFKYMKRIIFFAFLLGTGFVTKAQVGIGTPTPVNSTMLDVEAANKGILIPRVKLTTVEEFSPIEGTKTESLLVYNIGTALPTGFYFWKGEKWNQIIDQENLEISISTIINGNGSDLGEIKRVVDVLVPTNPKSSDKSLSQAALVIDPTDSKIYSISYDATTDEYIRTEVQLQASVKEFETRTFFKKAEVTADGQTPTFVETNELPDFSTAKKGEVFYQYLGEDNRIDYLNLTADVTNIIENNENIKNEITNILNQGGNVYFTKEAIGDIPANSVYYVDPETNEKTVVDLTETVINSIIENTQIIREEVGNKITTNKVIKTGNTVDDKAVFIYKTTSSITGAKTNGVAFGTNLPEGITSLDRILNIQVFQGTTLITSAVTDVVIQSANRKVEFNLGNGKMYTPVADGEYEVILEFTAN</sequence>
<organism evidence="3 4">
    <name type="scientific">Myroides odoratus</name>
    <name type="common">Flavobacterium odoratum</name>
    <dbReference type="NCBI Taxonomy" id="256"/>
    <lineage>
        <taxon>Bacteria</taxon>
        <taxon>Pseudomonadati</taxon>
        <taxon>Bacteroidota</taxon>
        <taxon>Flavobacteriia</taxon>
        <taxon>Flavobacteriales</taxon>
        <taxon>Flavobacteriaceae</taxon>
        <taxon>Myroides</taxon>
    </lineage>
</organism>
<dbReference type="OrthoDB" id="1247310at2"/>
<evidence type="ECO:0000313" key="3">
    <source>
        <dbReference type="EMBL" id="QQU00890.1"/>
    </source>
</evidence>
<proteinExistence type="predicted"/>
<feature type="signal peptide" evidence="2">
    <location>
        <begin position="1"/>
        <end position="28"/>
    </location>
</feature>
<feature type="coiled-coil region" evidence="1">
    <location>
        <begin position="233"/>
        <end position="260"/>
    </location>
</feature>
<evidence type="ECO:0000256" key="1">
    <source>
        <dbReference type="SAM" id="Coils"/>
    </source>
</evidence>
<dbReference type="Proteomes" id="UP000596202">
    <property type="component" value="Chromosome"/>
</dbReference>
<dbReference type="EMBL" id="CP068108">
    <property type="protein sequence ID" value="QQU00890.1"/>
    <property type="molecule type" value="Genomic_DNA"/>
</dbReference>
<keyword evidence="2" id="KW-0732">Signal</keyword>
<reference evidence="3 4" key="1">
    <citation type="submission" date="2021-01" db="EMBL/GenBank/DDBJ databases">
        <title>FDA dAtabase for Regulatory Grade micrObial Sequences (FDA-ARGOS): Supporting development and validation of Infectious Disease Dx tests.</title>
        <authorList>
            <person name="Sproer C."/>
            <person name="Gronow S."/>
            <person name="Severitt S."/>
            <person name="Schroder I."/>
            <person name="Tallon L."/>
            <person name="Sadzewicz L."/>
            <person name="Zhao X."/>
            <person name="Boylan J."/>
            <person name="Ott S."/>
            <person name="Bowen H."/>
            <person name="Vavikolanu K."/>
            <person name="Mehta A."/>
            <person name="Aluvathingal J."/>
            <person name="Nadendla S."/>
            <person name="Lowell S."/>
            <person name="Myers T."/>
            <person name="Yan Y."/>
            <person name="Sichtig H."/>
        </authorList>
    </citation>
    <scope>NUCLEOTIDE SEQUENCE [LARGE SCALE GENOMIC DNA]</scope>
    <source>
        <strain evidence="3 4">FDAARGOS_1131</strain>
    </source>
</reference>
<accession>A0A9Q7EBS9</accession>
<gene>
    <name evidence="3" type="ORF">I6I88_03790</name>
</gene>
<keyword evidence="1" id="KW-0175">Coiled coil</keyword>